<reference evidence="1" key="1">
    <citation type="journal article" date="2020" name="Nature">
        <title>Giant virus diversity and host interactions through global metagenomics.</title>
        <authorList>
            <person name="Schulz F."/>
            <person name="Roux S."/>
            <person name="Paez-Espino D."/>
            <person name="Jungbluth S."/>
            <person name="Walsh D.A."/>
            <person name="Denef V.J."/>
            <person name="McMahon K.D."/>
            <person name="Konstantinidis K.T."/>
            <person name="Eloe-Fadrosh E.A."/>
            <person name="Kyrpides N.C."/>
            <person name="Woyke T."/>
        </authorList>
    </citation>
    <scope>NUCLEOTIDE SEQUENCE</scope>
    <source>
        <strain evidence="1">GVMAG-M-3300023174-116</strain>
    </source>
</reference>
<dbReference type="AlphaFoldDB" id="A0A6C0D3T3"/>
<sequence>MSYKLLLKVLPYDIVALIYEFMKVNAANVICAYFANAKRRYNVFVALSHYSIEYISDNSIYSINSLYNANAFANAKDKVIEDLYKHLVFMYGAHYSRTNYMRNGWANVLGNVSQILMYYYNRLAFSDSLKKKNSNYVYLKACIQLWFKLCQKYNLYLVLCYLKSAKRVNRNDKAIKLRTIKNFAEFRLAPLVTYSKMPDSIYNECGLLRHHKLLRLNAYERQIY</sequence>
<proteinExistence type="predicted"/>
<name>A0A6C0D3T3_9ZZZZ</name>
<accession>A0A6C0D3T3</accession>
<evidence type="ECO:0000313" key="1">
    <source>
        <dbReference type="EMBL" id="QHT11706.1"/>
    </source>
</evidence>
<dbReference type="EMBL" id="MN739536">
    <property type="protein sequence ID" value="QHT11706.1"/>
    <property type="molecule type" value="Genomic_DNA"/>
</dbReference>
<organism evidence="1">
    <name type="scientific">viral metagenome</name>
    <dbReference type="NCBI Taxonomy" id="1070528"/>
    <lineage>
        <taxon>unclassified sequences</taxon>
        <taxon>metagenomes</taxon>
        <taxon>organismal metagenomes</taxon>
    </lineage>
</organism>
<protein>
    <submittedName>
        <fullName evidence="1">Uncharacterized protein</fullName>
    </submittedName>
</protein>